<dbReference type="Gene3D" id="3.40.50.2300">
    <property type="match status" value="2"/>
</dbReference>
<dbReference type="GO" id="GO:0009252">
    <property type="term" value="P:peptidoglycan biosynthetic process"/>
    <property type="evidence" value="ECO:0007669"/>
    <property type="project" value="UniProtKB-KW"/>
</dbReference>
<evidence type="ECO:0000313" key="9">
    <source>
        <dbReference type="EMBL" id="ALZ85862.1"/>
    </source>
</evidence>
<dbReference type="EMBL" id="CP013987">
    <property type="protein sequence ID" value="ALZ85862.1"/>
    <property type="molecule type" value="Genomic_DNA"/>
</dbReference>
<dbReference type="InterPro" id="IPR007443">
    <property type="entry name" value="LpoA"/>
</dbReference>
<keyword evidence="6" id="KW-0998">Cell outer membrane</keyword>
<feature type="signal peptide" evidence="8">
    <location>
        <begin position="1"/>
        <end position="18"/>
    </location>
</feature>
<dbReference type="AlphaFoldDB" id="A0A0U4W7L7"/>
<keyword evidence="7" id="KW-0449">Lipoprotein</keyword>
<dbReference type="PANTHER" id="PTHR38038">
    <property type="entry name" value="PENICILLIN-BINDING PROTEIN ACTIVATOR LPOA"/>
    <property type="match status" value="1"/>
</dbReference>
<organism evidence="9 10">
    <name type="scientific">Pseudomonas oryzihabitans</name>
    <dbReference type="NCBI Taxonomy" id="47885"/>
    <lineage>
        <taxon>Bacteria</taxon>
        <taxon>Pseudomonadati</taxon>
        <taxon>Pseudomonadota</taxon>
        <taxon>Gammaproteobacteria</taxon>
        <taxon>Pseudomonadales</taxon>
        <taxon>Pseudomonadaceae</taxon>
        <taxon>Pseudomonas</taxon>
    </lineage>
</organism>
<name>A0A0U4W7L7_9PSED</name>
<evidence type="ECO:0000256" key="2">
    <source>
        <dbReference type="ARBA" id="ARBA00022960"/>
    </source>
</evidence>
<dbReference type="GO" id="GO:0008360">
    <property type="term" value="P:regulation of cell shape"/>
    <property type="evidence" value="ECO:0007669"/>
    <property type="project" value="UniProtKB-KW"/>
</dbReference>
<gene>
    <name evidence="9" type="ORF">APT59_17275</name>
</gene>
<dbReference type="Pfam" id="PF04348">
    <property type="entry name" value="LppC"/>
    <property type="match status" value="1"/>
</dbReference>
<reference evidence="9 10" key="1">
    <citation type="submission" date="2016-01" db="EMBL/GenBank/DDBJ databases">
        <title>Annotation of Pseudomonas oryzihabitans USDA-ARS-USMARC-56511.</title>
        <authorList>
            <person name="Harhay G.P."/>
            <person name="Harhay D.M."/>
            <person name="Smith T.P.L."/>
            <person name="Bono J.L."/>
            <person name="Heaton M.P."/>
            <person name="Clawson M.L."/>
            <person name="Chitko-Mckown C.G."/>
            <person name="Capik S.F."/>
            <person name="DeDonder K.D."/>
            <person name="Apley M.D."/>
            <person name="Lubbers B.V."/>
            <person name="White B.J."/>
            <person name="Larson R.L."/>
        </authorList>
    </citation>
    <scope>NUCLEOTIDE SEQUENCE [LARGE SCALE GENOMIC DNA]</scope>
    <source>
        <strain evidence="9 10">USDA-ARS-USMARC-56511</strain>
    </source>
</reference>
<evidence type="ECO:0000256" key="3">
    <source>
        <dbReference type="ARBA" id="ARBA00022984"/>
    </source>
</evidence>
<evidence type="ECO:0000256" key="8">
    <source>
        <dbReference type="SAM" id="SignalP"/>
    </source>
</evidence>
<dbReference type="Proteomes" id="UP000064137">
    <property type="component" value="Chromosome"/>
</dbReference>
<keyword evidence="1 8" id="KW-0732">Signal</keyword>
<evidence type="ECO:0000256" key="6">
    <source>
        <dbReference type="ARBA" id="ARBA00023237"/>
    </source>
</evidence>
<keyword evidence="5" id="KW-0564">Palmitate</keyword>
<keyword evidence="2" id="KW-0133">Cell shape</keyword>
<dbReference type="CDD" id="cd06339">
    <property type="entry name" value="PBP1_YraM_LppC_lipoprotein-like"/>
    <property type="match status" value="1"/>
</dbReference>
<keyword evidence="3" id="KW-0573">Peptidoglycan synthesis</keyword>
<dbReference type="PANTHER" id="PTHR38038:SF1">
    <property type="entry name" value="PENICILLIN-BINDING PROTEIN ACTIVATOR LPOA"/>
    <property type="match status" value="1"/>
</dbReference>
<dbReference type="InterPro" id="IPR028082">
    <property type="entry name" value="Peripla_BP_I"/>
</dbReference>
<dbReference type="InterPro" id="IPR011990">
    <property type="entry name" value="TPR-like_helical_dom_sf"/>
</dbReference>
<evidence type="ECO:0000256" key="5">
    <source>
        <dbReference type="ARBA" id="ARBA00023139"/>
    </source>
</evidence>
<dbReference type="Gene3D" id="1.25.40.650">
    <property type="match status" value="1"/>
</dbReference>
<dbReference type="GO" id="GO:0031241">
    <property type="term" value="C:periplasmic side of cell outer membrane"/>
    <property type="evidence" value="ECO:0007669"/>
    <property type="project" value="TreeGrafter"/>
</dbReference>
<dbReference type="RefSeq" id="WP_059315979.1">
    <property type="nucleotide sequence ID" value="NZ_CP013987.1"/>
</dbReference>
<dbReference type="PROSITE" id="PS51257">
    <property type="entry name" value="PROKAR_LIPOPROTEIN"/>
    <property type="match status" value="1"/>
</dbReference>
<evidence type="ECO:0008006" key="11">
    <source>
        <dbReference type="Google" id="ProtNLM"/>
    </source>
</evidence>
<feature type="chain" id="PRO_5006853256" description="Penicillin-binding protein activator" evidence="8">
    <location>
        <begin position="19"/>
        <end position="595"/>
    </location>
</feature>
<accession>A0A0U4W7L7</accession>
<evidence type="ECO:0000256" key="1">
    <source>
        <dbReference type="ARBA" id="ARBA00022729"/>
    </source>
</evidence>
<dbReference type="Gene3D" id="1.25.40.10">
    <property type="entry name" value="Tetratricopeptide repeat domain"/>
    <property type="match status" value="1"/>
</dbReference>
<evidence type="ECO:0000256" key="7">
    <source>
        <dbReference type="ARBA" id="ARBA00023288"/>
    </source>
</evidence>
<protein>
    <recommendedName>
        <fullName evidence="11">Penicillin-binding protein activator</fullName>
    </recommendedName>
</protein>
<sequence length="595" mass="64149">MKFRLRPLLCATAFALLAACSSTPTTSSLGALPEPSQASIEQLLNQAGASQSEQANLLRLTAADKAYAQQNTREARQILGSINLEGLKPAQQMFAQTLLAQLDLLDKQPAQALKRFDHPSFAQLGELPAQQQIRSGLTKADAQAANGQPLAAAQERIFIGPLLEGDAAHDNREQIWQLVTSLPDAQLRQSVKDADLNGWLALAAITRGNLALDQQLAAIEEWQKQHPSHPAARQLPDDLERLKTLAREPLNRVALLLPLQGQLAGVSRALQDGFMAARYEALAAGQAAPTVTVYDSTQMGSLDAFYRQAQAAGIQLVVGPLEKNLVKQLSDRPQLPLNTLALNYGDSQGAQPPQLFQFGLAAEDEAREAARRAWADGKRSAGAMVPQGEWGARVLAAFQNEWQQLGGRLVAAERIGQPVEIANRITSLLQMRQGMDFIFLASTPAQARQIKPILVYQNARDLPVYATSNLNSGVNEPGANQDLNGILFCETPWLLDPSNPLRAKITAQWPQAGSSIGRLYAMGADAYLLALHLQQLKALPNSELPGLSGSLSVAADQRVVRHLPWAEFRNGVAQPLPANNAPLPATSVPPSLSTP</sequence>
<evidence type="ECO:0000313" key="10">
    <source>
        <dbReference type="Proteomes" id="UP000064137"/>
    </source>
</evidence>
<keyword evidence="4" id="KW-0472">Membrane</keyword>
<evidence type="ECO:0000256" key="4">
    <source>
        <dbReference type="ARBA" id="ARBA00023136"/>
    </source>
</evidence>
<dbReference type="GO" id="GO:0030234">
    <property type="term" value="F:enzyme regulator activity"/>
    <property type="evidence" value="ECO:0007669"/>
    <property type="project" value="TreeGrafter"/>
</dbReference>
<dbReference type="KEGG" id="por:APT59_17275"/>
<dbReference type="SUPFAM" id="SSF53822">
    <property type="entry name" value="Periplasmic binding protein-like I"/>
    <property type="match status" value="1"/>
</dbReference>
<dbReference type="OrthoDB" id="6708821at2"/>
<proteinExistence type="predicted"/>